<protein>
    <submittedName>
        <fullName evidence="3">Uncharacterized protein</fullName>
    </submittedName>
</protein>
<evidence type="ECO:0000256" key="1">
    <source>
        <dbReference type="SAM" id="Phobius"/>
    </source>
</evidence>
<keyword evidence="1" id="KW-0812">Transmembrane</keyword>
<evidence type="ECO:0000313" key="2">
    <source>
        <dbReference type="Proteomes" id="UP000887577"/>
    </source>
</evidence>
<feature type="transmembrane region" description="Helical" evidence="1">
    <location>
        <begin position="63"/>
        <end position="87"/>
    </location>
</feature>
<accession>A0A914Y4V2</accession>
<dbReference type="AlphaFoldDB" id="A0A914Y4V2"/>
<keyword evidence="1" id="KW-1133">Transmembrane helix</keyword>
<keyword evidence="1" id="KW-0472">Membrane</keyword>
<sequence length="173" mass="20403">MKTPIFDESILSPINKEVFSTKRQKVNQQAYFNFNKVNENIDKIQVDQSKQISWIRKLRKQKWISIFDTLLIGFTLIFFTVAFFFVFHVNPILELKMTPEFQSKVQSFLSTDNFKNCNHSSWLTIDELNPPHVQDYPCFDTFEYGRAFFETFKSSTPNSSDECSVDRVEVVIQ</sequence>
<keyword evidence="2" id="KW-1185">Reference proteome</keyword>
<dbReference type="Proteomes" id="UP000887577">
    <property type="component" value="Unplaced"/>
</dbReference>
<name>A0A914Y4V2_9BILA</name>
<proteinExistence type="predicted"/>
<dbReference type="WBParaSite" id="PSU_v2.g14465.t1">
    <property type="protein sequence ID" value="PSU_v2.g14465.t1"/>
    <property type="gene ID" value="PSU_v2.g14465"/>
</dbReference>
<evidence type="ECO:0000313" key="3">
    <source>
        <dbReference type="WBParaSite" id="PSU_v2.g14465.t1"/>
    </source>
</evidence>
<reference evidence="3" key="1">
    <citation type="submission" date="2022-11" db="UniProtKB">
        <authorList>
            <consortium name="WormBaseParasite"/>
        </authorList>
    </citation>
    <scope>IDENTIFICATION</scope>
</reference>
<organism evidence="2 3">
    <name type="scientific">Panagrolaimus superbus</name>
    <dbReference type="NCBI Taxonomy" id="310955"/>
    <lineage>
        <taxon>Eukaryota</taxon>
        <taxon>Metazoa</taxon>
        <taxon>Ecdysozoa</taxon>
        <taxon>Nematoda</taxon>
        <taxon>Chromadorea</taxon>
        <taxon>Rhabditida</taxon>
        <taxon>Tylenchina</taxon>
        <taxon>Panagrolaimomorpha</taxon>
        <taxon>Panagrolaimoidea</taxon>
        <taxon>Panagrolaimidae</taxon>
        <taxon>Panagrolaimus</taxon>
    </lineage>
</organism>